<feature type="active site" description="Proton donor" evidence="13">
    <location>
        <position position="342"/>
    </location>
</feature>
<feature type="binding site" evidence="12">
    <location>
        <position position="316"/>
    </location>
    <ligand>
        <name>substrate</name>
    </ligand>
</feature>
<feature type="domain" description="Orn/DAP/Arg decarboxylase 2 N-terminal" evidence="15">
    <location>
        <begin position="36"/>
        <end position="279"/>
    </location>
</feature>
<dbReference type="Pfam" id="PF02784">
    <property type="entry name" value="Orn_Arg_deC_N"/>
    <property type="match status" value="1"/>
</dbReference>
<dbReference type="PANTHER" id="PTHR43727:SF2">
    <property type="entry name" value="GROUP IV DECARBOXYLASE"/>
    <property type="match status" value="1"/>
</dbReference>
<dbReference type="InterPro" id="IPR000183">
    <property type="entry name" value="Orn/DAP/Arg_de-COase"/>
</dbReference>
<sequence>MHYFIYHAGELYCEEVPVKKIVEKCGTPLYIYSGKTIRRHFKVFDSVFSEIEHLTCYSVKANSNIGVLALLAREGSGADIVSGGELYRALKAGIPPQKIVFSGVGKTPAEMEAALKAGILMFNVESLEELEVLGEVAKTLKIKAPFAIRANPNVDPKTHPYISTGLSKNKFGIPEEEVIPAYLKAKENPYLLPLGLDAHIGSQLTTISPFIDALRRLKALWEEISSFGFELKYFDIGGGLGIVYDQEEPPLPEEYSSAILKELKGLPITLLLEPGRLIVGNAGILVTKVLYTKANREKKFVIVDAAMNDLIRPALYQAYHKIVPVEEKEGEEVVVDIVGPICESGDFLAKERKIPQVKRGDLLAVMSAGAYGFVMSSNYNSRPRAAEVLVEGDQFFLVRQRETVEDLISLEAIPPLYL</sequence>
<evidence type="ECO:0000256" key="6">
    <source>
        <dbReference type="ARBA" id="ARBA00023239"/>
    </source>
</evidence>
<dbReference type="EMBL" id="AP014945">
    <property type="protein sequence ID" value="BAU23882.1"/>
    <property type="molecule type" value="Genomic_DNA"/>
</dbReference>
<dbReference type="InterPro" id="IPR022644">
    <property type="entry name" value="De-COase2_N"/>
</dbReference>
<feature type="modified residue" description="N6-(pyridoxal phosphate)lysine" evidence="12 13">
    <location>
        <position position="60"/>
    </location>
</feature>
<dbReference type="CDD" id="cd06828">
    <property type="entry name" value="PLPDE_III_DapDC"/>
    <property type="match status" value="1"/>
</dbReference>
<evidence type="ECO:0000256" key="14">
    <source>
        <dbReference type="RuleBase" id="RU003738"/>
    </source>
</evidence>
<dbReference type="OrthoDB" id="9802241at2"/>
<keyword evidence="5 12" id="KW-0457">Lysine biosynthesis</keyword>
<dbReference type="UniPathway" id="UPA00034">
    <property type="reaction ID" value="UER00027"/>
</dbReference>
<evidence type="ECO:0000313" key="17">
    <source>
        <dbReference type="Proteomes" id="UP000068196"/>
    </source>
</evidence>
<name>A0A0U4W452_9BACT</name>
<feature type="binding site" evidence="12">
    <location>
        <position position="276"/>
    </location>
    <ligand>
        <name>substrate</name>
    </ligand>
</feature>
<dbReference type="HAMAP" id="MF_02120">
    <property type="entry name" value="LysA"/>
    <property type="match status" value="1"/>
</dbReference>
<dbReference type="PATRIC" id="fig|1653476.3.peg.1576"/>
<evidence type="ECO:0000256" key="13">
    <source>
        <dbReference type="PIRSR" id="PIRSR600183-50"/>
    </source>
</evidence>
<accession>A0A0U4W452</accession>
<reference evidence="16 17" key="1">
    <citation type="journal article" date="2016" name="Int. J. Syst. Evol. Microbiol.">
        <title>Caldimicrobium thiodismutans sp. nov., a sulfur-disproportionating bacterium isolated from a hot spring, and emended description of the genus Caldimicrobium.</title>
        <authorList>
            <person name="Kojima H."/>
            <person name="Umezawa K."/>
            <person name="Fukui M."/>
        </authorList>
    </citation>
    <scope>NUCLEOTIDE SEQUENCE [LARGE SCALE GENOMIC DNA]</scope>
    <source>
        <strain evidence="16 17">TF1</strain>
    </source>
</reference>
<reference evidence="17" key="2">
    <citation type="journal article" date="2016" name="Int. J. Syst. Evol. Microbiol.">
        <title>Caldimicrobium thiodismutans sp. nov., a sulfur-disproportionating bacterium isolated from a hot spring.</title>
        <authorList>
            <person name="Kojima H."/>
            <person name="Umezawa K."/>
            <person name="Fukui M."/>
        </authorList>
    </citation>
    <scope>NUCLEOTIDE SEQUENCE [LARGE SCALE GENOMIC DNA]</scope>
    <source>
        <strain evidence="17">TF1</strain>
    </source>
</reference>
<dbReference type="FunFam" id="3.20.20.10:FF:000003">
    <property type="entry name" value="Diaminopimelate decarboxylase"/>
    <property type="match status" value="1"/>
</dbReference>
<feature type="binding site" evidence="12">
    <location>
        <position position="371"/>
    </location>
    <ligand>
        <name>pyridoxal 5'-phosphate</name>
        <dbReference type="ChEBI" id="CHEBI:597326"/>
    </ligand>
</feature>
<evidence type="ECO:0000256" key="8">
    <source>
        <dbReference type="ARBA" id="ARBA00060643"/>
    </source>
</evidence>
<dbReference type="NCBIfam" id="TIGR01048">
    <property type="entry name" value="lysA"/>
    <property type="match status" value="1"/>
</dbReference>
<keyword evidence="2 12" id="KW-0028">Amino-acid biosynthesis</keyword>
<dbReference type="SUPFAM" id="SSF50621">
    <property type="entry name" value="Alanine racemase C-terminal domain-like"/>
    <property type="match status" value="1"/>
</dbReference>
<dbReference type="Gene3D" id="2.40.37.10">
    <property type="entry name" value="Lyase, Ornithine Decarboxylase, Chain A, domain 1"/>
    <property type="match status" value="1"/>
</dbReference>
<dbReference type="AlphaFoldDB" id="A0A0U4W452"/>
<comment type="cofactor">
    <cofactor evidence="1 12 13 14">
        <name>pyridoxal 5'-phosphate</name>
        <dbReference type="ChEBI" id="CHEBI:597326"/>
    </cofactor>
</comment>
<keyword evidence="17" id="KW-1185">Reference proteome</keyword>
<feature type="binding site" evidence="12">
    <location>
        <position position="371"/>
    </location>
    <ligand>
        <name>substrate</name>
    </ligand>
</feature>
<dbReference type="GO" id="GO:0008836">
    <property type="term" value="F:diaminopimelate decarboxylase activity"/>
    <property type="evidence" value="ECO:0007669"/>
    <property type="project" value="UniProtKB-UniRule"/>
</dbReference>
<gene>
    <name evidence="12" type="primary">lysA</name>
    <name evidence="16" type="ORF">THC_1517</name>
</gene>
<keyword evidence="4 12" id="KW-0663">Pyridoxal phosphate</keyword>
<dbReference type="Proteomes" id="UP000068196">
    <property type="component" value="Chromosome"/>
</dbReference>
<dbReference type="PRINTS" id="PR01179">
    <property type="entry name" value="ODADCRBXLASE"/>
</dbReference>
<evidence type="ECO:0000259" key="15">
    <source>
        <dbReference type="Pfam" id="PF02784"/>
    </source>
</evidence>
<evidence type="ECO:0000256" key="11">
    <source>
        <dbReference type="ARBA" id="ARBA00074972"/>
    </source>
</evidence>
<feature type="binding site" evidence="12">
    <location>
        <position position="239"/>
    </location>
    <ligand>
        <name>pyridoxal 5'-phosphate</name>
        <dbReference type="ChEBI" id="CHEBI:597326"/>
    </ligand>
</feature>
<dbReference type="KEGG" id="cthi:THC_1517"/>
<dbReference type="SUPFAM" id="SSF51419">
    <property type="entry name" value="PLP-binding barrel"/>
    <property type="match status" value="1"/>
</dbReference>
<evidence type="ECO:0000256" key="2">
    <source>
        <dbReference type="ARBA" id="ARBA00022605"/>
    </source>
</evidence>
<comment type="similarity">
    <text evidence="9 12">Belongs to the Orn/Lys/Arg decarboxylase class-II family. LysA subfamily.</text>
</comment>
<evidence type="ECO:0000256" key="12">
    <source>
        <dbReference type="HAMAP-Rule" id="MF_02120"/>
    </source>
</evidence>
<evidence type="ECO:0000256" key="7">
    <source>
        <dbReference type="ARBA" id="ARBA00050464"/>
    </source>
</evidence>
<evidence type="ECO:0000256" key="3">
    <source>
        <dbReference type="ARBA" id="ARBA00022793"/>
    </source>
</evidence>
<dbReference type="GO" id="GO:0030170">
    <property type="term" value="F:pyridoxal phosphate binding"/>
    <property type="evidence" value="ECO:0007669"/>
    <property type="project" value="UniProtKB-UniRule"/>
</dbReference>
<feature type="binding site" evidence="12">
    <location>
        <position position="343"/>
    </location>
    <ligand>
        <name>substrate</name>
    </ligand>
</feature>
<keyword evidence="3 12" id="KW-0210">Decarboxylase</keyword>
<dbReference type="RefSeq" id="WP_068515601.1">
    <property type="nucleotide sequence ID" value="NZ_AP014945.1"/>
</dbReference>
<evidence type="ECO:0000256" key="9">
    <source>
        <dbReference type="ARBA" id="ARBA00060983"/>
    </source>
</evidence>
<proteinExistence type="inferred from homology"/>
<dbReference type="FunFam" id="2.40.37.10:FF:000003">
    <property type="entry name" value="Diaminopimelate decarboxylase"/>
    <property type="match status" value="1"/>
</dbReference>
<comment type="function">
    <text evidence="12">Specifically catalyzes the decarboxylation of meso-diaminopimelate (meso-DAP) to L-lysine.</text>
</comment>
<organism evidence="16 17">
    <name type="scientific">Caldimicrobium thiodismutans</name>
    <dbReference type="NCBI Taxonomy" id="1653476"/>
    <lineage>
        <taxon>Bacteria</taxon>
        <taxon>Pseudomonadati</taxon>
        <taxon>Thermodesulfobacteriota</taxon>
        <taxon>Thermodesulfobacteria</taxon>
        <taxon>Thermodesulfobacteriales</taxon>
        <taxon>Thermodesulfobacteriaceae</taxon>
        <taxon>Caldimicrobium</taxon>
    </lineage>
</organism>
<keyword evidence="6 12" id="KW-0456">Lyase</keyword>
<dbReference type="Gene3D" id="3.20.20.10">
    <property type="entry name" value="Alanine racemase"/>
    <property type="match status" value="1"/>
</dbReference>
<dbReference type="PRINTS" id="PR01181">
    <property type="entry name" value="DAPDCRBXLASE"/>
</dbReference>
<evidence type="ECO:0000256" key="4">
    <source>
        <dbReference type="ARBA" id="ARBA00022898"/>
    </source>
</evidence>
<dbReference type="PANTHER" id="PTHR43727">
    <property type="entry name" value="DIAMINOPIMELATE DECARBOXYLASE"/>
    <property type="match status" value="1"/>
</dbReference>
<evidence type="ECO:0000256" key="1">
    <source>
        <dbReference type="ARBA" id="ARBA00001933"/>
    </source>
</evidence>
<dbReference type="InterPro" id="IPR009006">
    <property type="entry name" value="Ala_racemase/Decarboxylase_C"/>
</dbReference>
<evidence type="ECO:0000256" key="5">
    <source>
        <dbReference type="ARBA" id="ARBA00023154"/>
    </source>
</evidence>
<comment type="pathway">
    <text evidence="8 12 14">Amino-acid biosynthesis; L-lysine biosynthesis via DAP pathway; L-lysine from DL-2,6-diaminopimelate: step 1/1.</text>
</comment>
<evidence type="ECO:0000313" key="16">
    <source>
        <dbReference type="EMBL" id="BAU23882.1"/>
    </source>
</evidence>
<feature type="binding site" evidence="12">
    <location>
        <position position="312"/>
    </location>
    <ligand>
        <name>substrate</name>
    </ligand>
</feature>
<protein>
    <recommendedName>
        <fullName evidence="11 12">Diaminopimelate decarboxylase</fullName>
        <shortName evidence="12">DAP decarboxylase</shortName>
        <shortName evidence="12">DAPDC</shortName>
        <ecNumber evidence="10 12">4.1.1.20</ecNumber>
    </recommendedName>
</protein>
<dbReference type="InterPro" id="IPR002986">
    <property type="entry name" value="DAP_deCOOHase_LysA"/>
</dbReference>
<comment type="catalytic activity">
    <reaction evidence="7 12 14">
        <text>meso-2,6-diaminopimelate + H(+) = L-lysine + CO2</text>
        <dbReference type="Rhea" id="RHEA:15101"/>
        <dbReference type="ChEBI" id="CHEBI:15378"/>
        <dbReference type="ChEBI" id="CHEBI:16526"/>
        <dbReference type="ChEBI" id="CHEBI:32551"/>
        <dbReference type="ChEBI" id="CHEBI:57791"/>
        <dbReference type="EC" id="4.1.1.20"/>
    </reaction>
</comment>
<feature type="binding site" evidence="12">
    <location>
        <begin position="273"/>
        <end position="276"/>
    </location>
    <ligand>
        <name>pyridoxal 5'-phosphate</name>
        <dbReference type="ChEBI" id="CHEBI:597326"/>
    </ligand>
</feature>
<dbReference type="STRING" id="1653476.THC_1517"/>
<dbReference type="EC" id="4.1.1.20" evidence="10 12"/>
<evidence type="ECO:0000256" key="10">
    <source>
        <dbReference type="ARBA" id="ARBA00066427"/>
    </source>
</evidence>
<dbReference type="InterPro" id="IPR029066">
    <property type="entry name" value="PLP-binding_barrel"/>
</dbReference>
<dbReference type="GO" id="GO:0009089">
    <property type="term" value="P:lysine biosynthetic process via diaminopimelate"/>
    <property type="evidence" value="ECO:0007669"/>
    <property type="project" value="UniProtKB-UniRule"/>
</dbReference>
<comment type="subunit">
    <text evidence="12">Homodimer.</text>
</comment>